<protein>
    <submittedName>
        <fullName evidence="1">Uncharacterized protein</fullName>
    </submittedName>
</protein>
<dbReference type="EMBL" id="JALDAX010000038">
    <property type="protein sequence ID" value="MCI3246483.1"/>
    <property type="molecule type" value="Genomic_DNA"/>
</dbReference>
<proteinExistence type="predicted"/>
<accession>A0ABS9XWM7</accession>
<dbReference type="RefSeq" id="WP_242713815.1">
    <property type="nucleotide sequence ID" value="NZ_JALDAX010000038.1"/>
</dbReference>
<gene>
    <name evidence="1" type="ORF">MQN93_43065</name>
</gene>
<evidence type="ECO:0000313" key="1">
    <source>
        <dbReference type="EMBL" id="MCI3246483.1"/>
    </source>
</evidence>
<name>A0ABS9XWM7_9ACTN</name>
<reference evidence="1" key="1">
    <citation type="submission" date="2022-03" db="EMBL/GenBank/DDBJ databases">
        <title>Streptomyces 7R015 and 7R016 isolated from Barleria lupulina in Thailand.</title>
        <authorList>
            <person name="Kanchanasin P."/>
            <person name="Phongsopitanun W."/>
            <person name="Tanasupawat S."/>
        </authorList>
    </citation>
    <scope>NUCLEOTIDE SEQUENCE</scope>
    <source>
        <strain evidence="1">7R016</strain>
    </source>
</reference>
<keyword evidence="2" id="KW-1185">Reference proteome</keyword>
<evidence type="ECO:0000313" key="2">
    <source>
        <dbReference type="Proteomes" id="UP001165270"/>
    </source>
</evidence>
<organism evidence="1 2">
    <name type="scientific">Streptomyces spinosisporus</name>
    <dbReference type="NCBI Taxonomy" id="2927582"/>
    <lineage>
        <taxon>Bacteria</taxon>
        <taxon>Bacillati</taxon>
        <taxon>Actinomycetota</taxon>
        <taxon>Actinomycetes</taxon>
        <taxon>Kitasatosporales</taxon>
        <taxon>Streptomycetaceae</taxon>
        <taxon>Streptomyces</taxon>
    </lineage>
</organism>
<comment type="caution">
    <text evidence="1">The sequence shown here is derived from an EMBL/GenBank/DDBJ whole genome shotgun (WGS) entry which is preliminary data.</text>
</comment>
<sequence length="82" mass="8740">MTTPQEAATTRRNAMELTLHRLTNTQPGAIHSEITRLCNGGGIEPLAAMTIHLADAMAAVLIKDTGSREDAITALRQQLGTT</sequence>
<dbReference type="Proteomes" id="UP001165270">
    <property type="component" value="Unassembled WGS sequence"/>
</dbReference>